<organism evidence="2 3">
    <name type="scientific">Pontibacillus chungwhensis BH030062</name>
    <dbReference type="NCBI Taxonomy" id="1385513"/>
    <lineage>
        <taxon>Bacteria</taxon>
        <taxon>Bacillati</taxon>
        <taxon>Bacillota</taxon>
        <taxon>Bacilli</taxon>
        <taxon>Bacillales</taxon>
        <taxon>Bacillaceae</taxon>
        <taxon>Pontibacillus</taxon>
    </lineage>
</organism>
<gene>
    <name evidence="2" type="ORF">N780_08915</name>
</gene>
<feature type="transmembrane region" description="Helical" evidence="1">
    <location>
        <begin position="37"/>
        <end position="56"/>
    </location>
</feature>
<dbReference type="Proteomes" id="UP000030153">
    <property type="component" value="Unassembled WGS sequence"/>
</dbReference>
<keyword evidence="1" id="KW-0812">Transmembrane</keyword>
<keyword evidence="1" id="KW-0472">Membrane</keyword>
<accession>A0A0A2VCK1</accession>
<keyword evidence="3" id="KW-1185">Reference proteome</keyword>
<dbReference type="STRING" id="1385513.N780_08915"/>
<dbReference type="AlphaFoldDB" id="A0A0A2VCK1"/>
<keyword evidence="1" id="KW-1133">Transmembrane helix</keyword>
<evidence type="ECO:0000313" key="2">
    <source>
        <dbReference type="EMBL" id="KGP91350.1"/>
    </source>
</evidence>
<sequence length="74" mass="8647">MSRVFRVCAFVFLGLFSIRVVLDLLWADGIAWVENSMHALFLAVFMWISFGVRALIRKMDKKYETIYEKKKGSP</sequence>
<protein>
    <submittedName>
        <fullName evidence="2">Uncharacterized protein</fullName>
    </submittedName>
</protein>
<name>A0A0A2VCK1_9BACI</name>
<reference evidence="2 3" key="1">
    <citation type="submission" date="2013-08" db="EMBL/GenBank/DDBJ databases">
        <title>Genome of Pontibacillus chungwhensis.</title>
        <authorList>
            <person name="Wang Q."/>
            <person name="Wang G."/>
        </authorList>
    </citation>
    <scope>NUCLEOTIDE SEQUENCE [LARGE SCALE GENOMIC DNA]</scope>
    <source>
        <strain evidence="2 3">BH030062</strain>
    </source>
</reference>
<evidence type="ECO:0000256" key="1">
    <source>
        <dbReference type="SAM" id="Phobius"/>
    </source>
</evidence>
<dbReference type="EMBL" id="AVBG01000007">
    <property type="protein sequence ID" value="KGP91350.1"/>
    <property type="molecule type" value="Genomic_DNA"/>
</dbReference>
<evidence type="ECO:0000313" key="3">
    <source>
        <dbReference type="Proteomes" id="UP000030153"/>
    </source>
</evidence>
<proteinExistence type="predicted"/>
<comment type="caution">
    <text evidence="2">The sequence shown here is derived from an EMBL/GenBank/DDBJ whole genome shotgun (WGS) entry which is preliminary data.</text>
</comment>